<sequence>MFRLGFSIQRHAPKCPFLHIELPTRQRRTAVCPAAKTAVTASRRPRLAMVIPGDSQAEFVFLSGTVTFLNVYQNLLFARIILSWFPAASQLSLLQPLYVVCDPFLRFFQGILPPVAGIDFSPILGFTLLQLGARLTAALGQECPSRDVAKAP</sequence>
<dbReference type="HOGENOM" id="CLU_1724897_0_0_1"/>
<dbReference type="RefSeq" id="XP_005535261.1">
    <property type="nucleotide sequence ID" value="XM_005535204.1"/>
</dbReference>
<accession>M1V3W2</accession>
<reference evidence="1 2" key="2">
    <citation type="journal article" date="2007" name="BMC Biol.">
        <title>A 100%-complete sequence reveals unusually simple genomic features in the hot-spring red alga Cyanidioschyzon merolae.</title>
        <authorList>
            <person name="Nozaki H."/>
            <person name="Takano H."/>
            <person name="Misumi O."/>
            <person name="Terasawa K."/>
            <person name="Matsuzaki M."/>
            <person name="Maruyama S."/>
            <person name="Nishida K."/>
            <person name="Yagisawa F."/>
            <person name="Yoshida Y."/>
            <person name="Fujiwara T."/>
            <person name="Takio S."/>
            <person name="Tamura K."/>
            <person name="Chung S.J."/>
            <person name="Nakamura S."/>
            <person name="Kuroiwa H."/>
            <person name="Tanaka K."/>
            <person name="Sato N."/>
            <person name="Kuroiwa T."/>
        </authorList>
    </citation>
    <scope>NUCLEOTIDE SEQUENCE [LARGE SCALE GENOMIC DNA]</scope>
    <source>
        <strain evidence="1 2">10D</strain>
    </source>
</reference>
<evidence type="ECO:0000313" key="1">
    <source>
        <dbReference type="EMBL" id="BAM78975.1"/>
    </source>
</evidence>
<organism evidence="1 2">
    <name type="scientific">Cyanidioschyzon merolae (strain NIES-3377 / 10D)</name>
    <name type="common">Unicellular red alga</name>
    <dbReference type="NCBI Taxonomy" id="280699"/>
    <lineage>
        <taxon>Eukaryota</taxon>
        <taxon>Rhodophyta</taxon>
        <taxon>Bangiophyceae</taxon>
        <taxon>Cyanidiales</taxon>
        <taxon>Cyanidiaceae</taxon>
        <taxon>Cyanidioschyzon</taxon>
    </lineage>
</organism>
<dbReference type="GeneID" id="16992413"/>
<dbReference type="eggNOG" id="ENOG502S5F2">
    <property type="taxonomic scope" value="Eukaryota"/>
</dbReference>
<dbReference type="PANTHER" id="PTHR33219:SF14">
    <property type="entry name" value="PROTEIN COFACTOR ASSEMBLY OF COMPLEX C SUBUNIT B CCB3, CHLOROPLASTIC-RELATED"/>
    <property type="match status" value="1"/>
</dbReference>
<dbReference type="Proteomes" id="UP000007014">
    <property type="component" value="Chromosome 3"/>
</dbReference>
<dbReference type="EMBL" id="AP006485">
    <property type="protein sequence ID" value="BAM78975.1"/>
    <property type="molecule type" value="Genomic_DNA"/>
</dbReference>
<dbReference type="Gramene" id="CMC030CT">
    <property type="protein sequence ID" value="CMC030CT"/>
    <property type="gene ID" value="CMC030C"/>
</dbReference>
<dbReference type="OrthoDB" id="2066at2759"/>
<dbReference type="Pfam" id="PF02325">
    <property type="entry name" value="CCB3_YggT"/>
    <property type="match status" value="1"/>
</dbReference>
<proteinExistence type="predicted"/>
<dbReference type="AlphaFoldDB" id="M1V3W2"/>
<dbReference type="OMA" id="VIHETHY"/>
<protein>
    <submittedName>
        <fullName evidence="1">Uncharacterized protein</fullName>
    </submittedName>
</protein>
<reference evidence="1 2" key="1">
    <citation type="journal article" date="2004" name="Nature">
        <title>Genome sequence of the ultrasmall unicellular red alga Cyanidioschyzon merolae 10D.</title>
        <authorList>
            <person name="Matsuzaki M."/>
            <person name="Misumi O."/>
            <person name="Shin-i T."/>
            <person name="Maruyama S."/>
            <person name="Takahara M."/>
            <person name="Miyagishima S."/>
            <person name="Mori T."/>
            <person name="Nishida K."/>
            <person name="Yagisawa F."/>
            <person name="Nishida K."/>
            <person name="Yoshida Y."/>
            <person name="Nishimura Y."/>
            <person name="Nakao S."/>
            <person name="Kobayashi T."/>
            <person name="Momoyama Y."/>
            <person name="Higashiyama T."/>
            <person name="Minoda A."/>
            <person name="Sano M."/>
            <person name="Nomoto H."/>
            <person name="Oishi K."/>
            <person name="Hayashi H."/>
            <person name="Ohta F."/>
            <person name="Nishizaka S."/>
            <person name="Haga S."/>
            <person name="Miura S."/>
            <person name="Morishita T."/>
            <person name="Kabeya Y."/>
            <person name="Terasawa K."/>
            <person name="Suzuki Y."/>
            <person name="Ishii Y."/>
            <person name="Asakawa S."/>
            <person name="Takano H."/>
            <person name="Ohta N."/>
            <person name="Kuroiwa H."/>
            <person name="Tanaka K."/>
            <person name="Shimizu N."/>
            <person name="Sugano S."/>
            <person name="Sato N."/>
            <person name="Nozaki H."/>
            <person name="Ogasawara N."/>
            <person name="Kohara Y."/>
            <person name="Kuroiwa T."/>
        </authorList>
    </citation>
    <scope>NUCLEOTIDE SEQUENCE [LARGE SCALE GENOMIC DNA]</scope>
    <source>
        <strain evidence="1 2">10D</strain>
    </source>
</reference>
<evidence type="ECO:0000313" key="2">
    <source>
        <dbReference type="Proteomes" id="UP000007014"/>
    </source>
</evidence>
<dbReference type="GO" id="GO:0016020">
    <property type="term" value="C:membrane"/>
    <property type="evidence" value="ECO:0007669"/>
    <property type="project" value="InterPro"/>
</dbReference>
<dbReference type="STRING" id="280699.M1V3W2"/>
<dbReference type="PANTHER" id="PTHR33219">
    <property type="entry name" value="YLMG HOMOLOG PROTEIN 2, CHLOROPLASTIC"/>
    <property type="match status" value="1"/>
</dbReference>
<dbReference type="InterPro" id="IPR003425">
    <property type="entry name" value="CCB3/YggT"/>
</dbReference>
<dbReference type="KEGG" id="cme:CYME_CMC030C"/>
<gene>
    <name evidence="1" type="ORF">CYME_CMC030C</name>
</gene>
<name>M1V3W2_CYAM1</name>
<keyword evidence="2" id="KW-1185">Reference proteome</keyword>